<evidence type="ECO:0000256" key="1">
    <source>
        <dbReference type="SAM" id="MobiDB-lite"/>
    </source>
</evidence>
<name>A0ABD2W2Q8_9HYME</name>
<reference evidence="2 3" key="1">
    <citation type="journal article" date="2024" name="bioRxiv">
        <title>A reference genome for Trichogramma kaykai: A tiny desert-dwelling parasitoid wasp with competing sex-ratio distorters.</title>
        <authorList>
            <person name="Culotta J."/>
            <person name="Lindsey A.R."/>
        </authorList>
    </citation>
    <scope>NUCLEOTIDE SEQUENCE [LARGE SCALE GENOMIC DNA]</scope>
    <source>
        <strain evidence="2 3">KSX58</strain>
    </source>
</reference>
<accession>A0ABD2W2Q8</accession>
<dbReference type="EMBL" id="JBJJXI010000139">
    <property type="protein sequence ID" value="KAL3387156.1"/>
    <property type="molecule type" value="Genomic_DNA"/>
</dbReference>
<gene>
    <name evidence="2" type="ORF">TKK_017477</name>
</gene>
<dbReference type="Proteomes" id="UP001627154">
    <property type="component" value="Unassembled WGS sequence"/>
</dbReference>
<evidence type="ECO:0000313" key="3">
    <source>
        <dbReference type="Proteomes" id="UP001627154"/>
    </source>
</evidence>
<feature type="region of interest" description="Disordered" evidence="1">
    <location>
        <begin position="1"/>
        <end position="35"/>
    </location>
</feature>
<keyword evidence="3" id="KW-1185">Reference proteome</keyword>
<organism evidence="2 3">
    <name type="scientific">Trichogramma kaykai</name>
    <dbReference type="NCBI Taxonomy" id="54128"/>
    <lineage>
        <taxon>Eukaryota</taxon>
        <taxon>Metazoa</taxon>
        <taxon>Ecdysozoa</taxon>
        <taxon>Arthropoda</taxon>
        <taxon>Hexapoda</taxon>
        <taxon>Insecta</taxon>
        <taxon>Pterygota</taxon>
        <taxon>Neoptera</taxon>
        <taxon>Endopterygota</taxon>
        <taxon>Hymenoptera</taxon>
        <taxon>Apocrita</taxon>
        <taxon>Proctotrupomorpha</taxon>
        <taxon>Chalcidoidea</taxon>
        <taxon>Trichogrammatidae</taxon>
        <taxon>Trichogramma</taxon>
    </lineage>
</organism>
<sequence length="97" mass="11390">MTHSHCRVAMTGVGEKKKKKENEHKEKQKRRRPECSIEVDSFTKTPPVRAASNYSLFHVSLLDSDFPCLRHVSWYASCLYYCFRCTAHHSRPCERET</sequence>
<proteinExistence type="predicted"/>
<protein>
    <submittedName>
        <fullName evidence="2">Uncharacterized protein</fullName>
    </submittedName>
</protein>
<evidence type="ECO:0000313" key="2">
    <source>
        <dbReference type="EMBL" id="KAL3387156.1"/>
    </source>
</evidence>
<dbReference type="AlphaFoldDB" id="A0ABD2W2Q8"/>
<comment type="caution">
    <text evidence="2">The sequence shown here is derived from an EMBL/GenBank/DDBJ whole genome shotgun (WGS) entry which is preliminary data.</text>
</comment>